<evidence type="ECO:0000313" key="6">
    <source>
        <dbReference type="Proteomes" id="UP001519293"/>
    </source>
</evidence>
<reference evidence="5 6" key="1">
    <citation type="submission" date="2021-03" db="EMBL/GenBank/DDBJ databases">
        <title>Genomic Encyclopedia of Type Strains, Phase IV (KMG-IV): sequencing the most valuable type-strain genomes for metagenomic binning, comparative biology and taxonomic classification.</title>
        <authorList>
            <person name="Goeker M."/>
        </authorList>
    </citation>
    <scope>NUCLEOTIDE SEQUENCE [LARGE SCALE GENOMIC DNA]</scope>
    <source>
        <strain evidence="5 6">DSM 26675</strain>
    </source>
</reference>
<dbReference type="Pfam" id="PF00440">
    <property type="entry name" value="TetR_N"/>
    <property type="match status" value="1"/>
</dbReference>
<dbReference type="InterPro" id="IPR001647">
    <property type="entry name" value="HTH_TetR"/>
</dbReference>
<dbReference type="PRINTS" id="PR00455">
    <property type="entry name" value="HTHTETR"/>
</dbReference>
<accession>A0ABS4RET5</accession>
<name>A0ABS4RET5_9BACI</name>
<sequence length="210" mass="24777">MGKNTKEAIIAASISLFNTNGFHGTSVRDIASKAKVNPANIAYYFNNKHGLLEYCLTIFFERYVAEIEEGYERIEQGATICLKTIARNILFFQYENIHLTRMILREITIDSQVVREIMSTYLMKERFYLNRVFERGMQTKEFRHVTPDYMTLQLKGLLNMPFLNSHYMSEVLHVHPNERYFAEKYLKEVDRWIDGVLCRNEYEPAYLAVN</sequence>
<organism evidence="5 6">
    <name type="scientific">Cytobacillus eiseniae</name>
    <dbReference type="NCBI Taxonomy" id="762947"/>
    <lineage>
        <taxon>Bacteria</taxon>
        <taxon>Bacillati</taxon>
        <taxon>Bacillota</taxon>
        <taxon>Bacilli</taxon>
        <taxon>Bacillales</taxon>
        <taxon>Bacillaceae</taxon>
        <taxon>Cytobacillus</taxon>
    </lineage>
</organism>
<keyword evidence="1" id="KW-0678">Repressor</keyword>
<proteinExistence type="predicted"/>
<dbReference type="PANTHER" id="PTHR43479:SF11">
    <property type="entry name" value="ACREF_ENVCD OPERON REPRESSOR-RELATED"/>
    <property type="match status" value="1"/>
</dbReference>
<evidence type="ECO:0000256" key="1">
    <source>
        <dbReference type="ARBA" id="ARBA00022491"/>
    </source>
</evidence>
<dbReference type="InterPro" id="IPR050624">
    <property type="entry name" value="HTH-type_Tx_Regulator"/>
</dbReference>
<protein>
    <submittedName>
        <fullName evidence="5">AcrR family transcriptional regulator</fullName>
    </submittedName>
</protein>
<dbReference type="EMBL" id="JAGIKZ010000009">
    <property type="protein sequence ID" value="MBP2241423.1"/>
    <property type="molecule type" value="Genomic_DNA"/>
</dbReference>
<dbReference type="SUPFAM" id="SSF48498">
    <property type="entry name" value="Tetracyclin repressor-like, C-terminal domain"/>
    <property type="match status" value="1"/>
</dbReference>
<evidence type="ECO:0000259" key="4">
    <source>
        <dbReference type="PROSITE" id="PS50977"/>
    </source>
</evidence>
<dbReference type="PROSITE" id="PS50977">
    <property type="entry name" value="HTH_TETR_2"/>
    <property type="match status" value="1"/>
</dbReference>
<comment type="caution">
    <text evidence="5">The sequence shown here is derived from an EMBL/GenBank/DDBJ whole genome shotgun (WGS) entry which is preliminary data.</text>
</comment>
<keyword evidence="2 3" id="KW-0238">DNA-binding</keyword>
<dbReference type="InterPro" id="IPR009057">
    <property type="entry name" value="Homeodomain-like_sf"/>
</dbReference>
<dbReference type="PANTHER" id="PTHR43479">
    <property type="entry name" value="ACREF/ENVCD OPERON REPRESSOR-RELATED"/>
    <property type="match status" value="1"/>
</dbReference>
<dbReference type="InterPro" id="IPR036271">
    <property type="entry name" value="Tet_transcr_reg_TetR-rel_C_sf"/>
</dbReference>
<keyword evidence="6" id="KW-1185">Reference proteome</keyword>
<evidence type="ECO:0000256" key="3">
    <source>
        <dbReference type="PROSITE-ProRule" id="PRU00335"/>
    </source>
</evidence>
<dbReference type="Gene3D" id="1.10.357.10">
    <property type="entry name" value="Tetracycline Repressor, domain 2"/>
    <property type="match status" value="1"/>
</dbReference>
<dbReference type="NCBIfam" id="NF037937">
    <property type="entry name" value="septum_RefZ"/>
    <property type="match status" value="1"/>
</dbReference>
<feature type="domain" description="HTH tetR-type" evidence="4">
    <location>
        <begin position="3"/>
        <end position="63"/>
    </location>
</feature>
<feature type="DNA-binding region" description="H-T-H motif" evidence="3">
    <location>
        <begin position="26"/>
        <end position="45"/>
    </location>
</feature>
<dbReference type="Proteomes" id="UP001519293">
    <property type="component" value="Unassembled WGS sequence"/>
</dbReference>
<dbReference type="Gene3D" id="1.10.10.60">
    <property type="entry name" value="Homeodomain-like"/>
    <property type="match status" value="1"/>
</dbReference>
<gene>
    <name evidence="5" type="ORF">J2Z40_001986</name>
</gene>
<evidence type="ECO:0000313" key="5">
    <source>
        <dbReference type="EMBL" id="MBP2241423.1"/>
    </source>
</evidence>
<dbReference type="RefSeq" id="WP_066396810.1">
    <property type="nucleotide sequence ID" value="NZ_JAGIKZ010000009.1"/>
</dbReference>
<dbReference type="SUPFAM" id="SSF46689">
    <property type="entry name" value="Homeodomain-like"/>
    <property type="match status" value="1"/>
</dbReference>
<evidence type="ECO:0000256" key="2">
    <source>
        <dbReference type="ARBA" id="ARBA00023125"/>
    </source>
</evidence>